<proteinExistence type="predicted"/>
<name>A0ABW5RTP0_9BACI</name>
<keyword evidence="2" id="KW-1185">Reference proteome</keyword>
<evidence type="ECO:0000313" key="1">
    <source>
        <dbReference type="EMBL" id="MFD2682063.1"/>
    </source>
</evidence>
<dbReference type="EMBL" id="JBHUMF010000031">
    <property type="protein sequence ID" value="MFD2682063.1"/>
    <property type="molecule type" value="Genomic_DNA"/>
</dbReference>
<dbReference type="InterPro" id="IPR052927">
    <property type="entry name" value="DCC_oxidoreductase"/>
</dbReference>
<protein>
    <submittedName>
        <fullName evidence="1">Thiol-disulfide oxidoreductase DCC family protein</fullName>
    </submittedName>
</protein>
<dbReference type="Proteomes" id="UP001597506">
    <property type="component" value="Unassembled WGS sequence"/>
</dbReference>
<dbReference type="Pfam" id="PF04134">
    <property type="entry name" value="DCC1-like"/>
    <property type="match status" value="1"/>
</dbReference>
<dbReference type="PANTHER" id="PTHR33639:SF2">
    <property type="entry name" value="DUF393 DOMAIN-CONTAINING PROTEIN"/>
    <property type="match status" value="1"/>
</dbReference>
<gene>
    <name evidence="1" type="ORF">ACFSUL_15085</name>
</gene>
<accession>A0ABW5RTP0</accession>
<comment type="caution">
    <text evidence="1">The sequence shown here is derived from an EMBL/GenBank/DDBJ whole genome shotgun (WGS) entry which is preliminary data.</text>
</comment>
<sequence length="130" mass="15150">MTRAIILFDGICNLCNHSVQFIIKRDPTAYFQFASLQSDVGVSLRETYGLPTRIDSVVLIENNKVFVKSNAALHICKHLKGMWKLLFVLKLLPPFIRDGLYEVVAKNRYKWFGKRDQCMLPDQNRKDRFL</sequence>
<evidence type="ECO:0000313" key="2">
    <source>
        <dbReference type="Proteomes" id="UP001597506"/>
    </source>
</evidence>
<dbReference type="PANTHER" id="PTHR33639">
    <property type="entry name" value="THIOL-DISULFIDE OXIDOREDUCTASE DCC"/>
    <property type="match status" value="1"/>
</dbReference>
<organism evidence="1 2">
    <name type="scientific">Bacillus seohaeanensis</name>
    <dbReference type="NCBI Taxonomy" id="284580"/>
    <lineage>
        <taxon>Bacteria</taxon>
        <taxon>Bacillati</taxon>
        <taxon>Bacillota</taxon>
        <taxon>Bacilli</taxon>
        <taxon>Bacillales</taxon>
        <taxon>Bacillaceae</taxon>
        <taxon>Bacillus</taxon>
    </lineage>
</organism>
<dbReference type="RefSeq" id="WP_377936774.1">
    <property type="nucleotide sequence ID" value="NZ_JBHUMF010000031.1"/>
</dbReference>
<dbReference type="InterPro" id="IPR007263">
    <property type="entry name" value="DCC1-like"/>
</dbReference>
<reference evidence="2" key="1">
    <citation type="journal article" date="2019" name="Int. J. Syst. Evol. Microbiol.">
        <title>The Global Catalogue of Microorganisms (GCM) 10K type strain sequencing project: providing services to taxonomists for standard genome sequencing and annotation.</title>
        <authorList>
            <consortium name="The Broad Institute Genomics Platform"/>
            <consortium name="The Broad Institute Genome Sequencing Center for Infectious Disease"/>
            <person name="Wu L."/>
            <person name="Ma J."/>
        </authorList>
    </citation>
    <scope>NUCLEOTIDE SEQUENCE [LARGE SCALE GENOMIC DNA]</scope>
    <source>
        <strain evidence="2">KCTC 3913</strain>
    </source>
</reference>